<dbReference type="EMBL" id="CP021081">
    <property type="protein sequence ID" value="ASN80789.1"/>
    <property type="molecule type" value="Genomic_DNA"/>
</dbReference>
<evidence type="ECO:0000313" key="2">
    <source>
        <dbReference type="Proteomes" id="UP000259030"/>
    </source>
</evidence>
<dbReference type="KEGG" id="dfc:DFI_07030"/>
<reference evidence="1 2" key="1">
    <citation type="submission" date="2017-05" db="EMBL/GenBank/DDBJ databases">
        <title>The complete genome sequence of Deinococcus ficus isolated from the rhizosphere of the Ficus religiosa L. in Taiwan.</title>
        <authorList>
            <person name="Wu K.-M."/>
            <person name="Liao T.-L."/>
            <person name="Liu Y.-M."/>
            <person name="Young C.-C."/>
            <person name="Tsai S.-F."/>
        </authorList>
    </citation>
    <scope>NUCLEOTIDE SEQUENCE [LARGE SCALE GENOMIC DNA]</scope>
    <source>
        <strain evidence="1 2">CC-FR2-10</strain>
    </source>
</reference>
<keyword evidence="2" id="KW-1185">Reference proteome</keyword>
<protein>
    <submittedName>
        <fullName evidence="1">Uncharacterized protein</fullName>
    </submittedName>
</protein>
<dbReference type="RefSeq" id="WP_022802027.1">
    <property type="nucleotide sequence ID" value="NZ_ATTJ01000001.1"/>
</dbReference>
<proteinExistence type="predicted"/>
<gene>
    <name evidence="1" type="ORF">DFI_07030</name>
</gene>
<name>A0A221SVV9_9DEIO</name>
<dbReference type="STRING" id="317577.GCA_000419625_02512"/>
<sequence>MTDPRLSERPRRPLSAKPAGYVGLATYSSLGRLWAMLDAARRAGRTVSVVRGDPPEAARRRISGYTLRGAGLFVDTERLLRDLEDGFETHPALLALMAGDAGPLRDTLNAGYELRLDFTVALTAGRDLILRPEFRYAPLPENADPLPSTVTLRTRRMGRDELHLLLQRACGLA</sequence>
<evidence type="ECO:0000313" key="1">
    <source>
        <dbReference type="EMBL" id="ASN80789.1"/>
    </source>
</evidence>
<accession>A0A221SVV9</accession>
<dbReference type="OrthoDB" id="70033at2"/>
<organism evidence="1 2">
    <name type="scientific">Deinococcus ficus</name>
    <dbReference type="NCBI Taxonomy" id="317577"/>
    <lineage>
        <taxon>Bacteria</taxon>
        <taxon>Thermotogati</taxon>
        <taxon>Deinococcota</taxon>
        <taxon>Deinococci</taxon>
        <taxon>Deinococcales</taxon>
        <taxon>Deinococcaceae</taxon>
        <taxon>Deinococcus</taxon>
    </lineage>
</organism>
<dbReference type="Proteomes" id="UP000259030">
    <property type="component" value="Chromosome"/>
</dbReference>
<dbReference type="AlphaFoldDB" id="A0A221SVV9"/>